<keyword evidence="3" id="KW-1133">Transmembrane helix</keyword>
<evidence type="ECO:0000256" key="3">
    <source>
        <dbReference type="SAM" id="Phobius"/>
    </source>
</evidence>
<dbReference type="PANTHER" id="PTHR37042:SF4">
    <property type="entry name" value="OUTER MEMBRANE PROTEIN RV1973"/>
    <property type="match status" value="1"/>
</dbReference>
<dbReference type="AlphaFoldDB" id="A0A3N0CH72"/>
<reference evidence="4 5" key="1">
    <citation type="submission" date="2018-11" db="EMBL/GenBank/DDBJ databases">
        <authorList>
            <person name="Li F."/>
        </authorList>
    </citation>
    <scope>NUCLEOTIDE SEQUENCE [LARGE SCALE GENOMIC DNA]</scope>
    <source>
        <strain evidence="4 5">Gsoil 097</strain>
    </source>
</reference>
<evidence type="ECO:0008006" key="6">
    <source>
        <dbReference type="Google" id="ProtNLM"/>
    </source>
</evidence>
<comment type="caution">
    <text evidence="4">The sequence shown here is derived from an EMBL/GenBank/DDBJ whole genome shotgun (WGS) entry which is preliminary data.</text>
</comment>
<sequence length="162" mass="17411">MTTVKRLLGGRLFWIVLALLVGALVAWEVVGLRSDQAVDDRRDAAVKTATAQVLDLTTLDSETVEGKLAAMAKRTAGDFADQLGGITTTFANLVKQNQITAKGVVDAAGVVSSSDKDAVVIVASSATVTEKGKQPTVRSYRMQITLERQKGEWKVNDMEFVQ</sequence>
<keyword evidence="3" id="KW-0812">Transmembrane</keyword>
<dbReference type="EMBL" id="RJSE01000007">
    <property type="protein sequence ID" value="RNL62794.1"/>
    <property type="molecule type" value="Genomic_DNA"/>
</dbReference>
<gene>
    <name evidence="4" type="ORF">EFK50_13690</name>
</gene>
<dbReference type="Proteomes" id="UP000267128">
    <property type="component" value="Unassembled WGS sequence"/>
</dbReference>
<evidence type="ECO:0000313" key="4">
    <source>
        <dbReference type="EMBL" id="RNL62794.1"/>
    </source>
</evidence>
<feature type="transmembrane region" description="Helical" evidence="3">
    <location>
        <begin position="12"/>
        <end position="32"/>
    </location>
</feature>
<proteinExistence type="predicted"/>
<organism evidence="4 5">
    <name type="scientific">Nocardioides marmoriginsengisoli</name>
    <dbReference type="NCBI Taxonomy" id="661483"/>
    <lineage>
        <taxon>Bacteria</taxon>
        <taxon>Bacillati</taxon>
        <taxon>Actinomycetota</taxon>
        <taxon>Actinomycetes</taxon>
        <taxon>Propionibacteriales</taxon>
        <taxon>Nocardioidaceae</taxon>
        <taxon>Nocardioides</taxon>
    </lineage>
</organism>
<dbReference type="PANTHER" id="PTHR37042">
    <property type="entry name" value="OUTER MEMBRANE PROTEIN RV1973"/>
    <property type="match status" value="1"/>
</dbReference>
<keyword evidence="2 3" id="KW-0472">Membrane</keyword>
<comment type="subcellular location">
    <subcellularLocation>
        <location evidence="1">Membrane</location>
    </subcellularLocation>
</comment>
<evidence type="ECO:0000256" key="1">
    <source>
        <dbReference type="ARBA" id="ARBA00004370"/>
    </source>
</evidence>
<accession>A0A3N0CH72</accession>
<evidence type="ECO:0000313" key="5">
    <source>
        <dbReference type="Proteomes" id="UP000267128"/>
    </source>
</evidence>
<protein>
    <recommendedName>
        <fullName evidence="6">Mce-associated membrane protein</fullName>
    </recommendedName>
</protein>
<evidence type="ECO:0000256" key="2">
    <source>
        <dbReference type="ARBA" id="ARBA00023136"/>
    </source>
</evidence>
<name>A0A3N0CH72_9ACTN</name>
<dbReference type="GO" id="GO:0016020">
    <property type="term" value="C:membrane"/>
    <property type="evidence" value="ECO:0007669"/>
    <property type="project" value="UniProtKB-SubCell"/>
</dbReference>
<keyword evidence="5" id="KW-1185">Reference proteome</keyword>